<dbReference type="VEuPathDB" id="FungiDB:PV10_04431"/>
<feature type="compositionally biased region" description="Basic and acidic residues" evidence="3">
    <location>
        <begin position="365"/>
        <end position="378"/>
    </location>
</feature>
<dbReference type="EMBL" id="NAJM01000049">
    <property type="protein sequence ID" value="RVX67372.1"/>
    <property type="molecule type" value="Genomic_DNA"/>
</dbReference>
<comment type="caution">
    <text evidence="5">The sequence shown here is derived from an EMBL/GenBank/DDBJ whole genome shotgun (WGS) entry which is preliminary data.</text>
</comment>
<dbReference type="Pfam" id="PF07808">
    <property type="entry name" value="RED_N"/>
    <property type="match status" value="1"/>
</dbReference>
<dbReference type="Proteomes" id="UP000288859">
    <property type="component" value="Unassembled WGS sequence"/>
</dbReference>
<dbReference type="GO" id="GO:0005634">
    <property type="term" value="C:nucleus"/>
    <property type="evidence" value="ECO:0007669"/>
    <property type="project" value="UniProtKB-SubCell"/>
</dbReference>
<evidence type="ECO:0000259" key="4">
    <source>
        <dbReference type="Pfam" id="PF07808"/>
    </source>
</evidence>
<feature type="compositionally biased region" description="Basic and acidic residues" evidence="3">
    <location>
        <begin position="226"/>
        <end position="245"/>
    </location>
</feature>
<evidence type="ECO:0000256" key="2">
    <source>
        <dbReference type="ARBA" id="ARBA00023242"/>
    </source>
</evidence>
<feature type="region of interest" description="Disordered" evidence="3">
    <location>
        <begin position="59"/>
        <end position="113"/>
    </location>
</feature>
<dbReference type="OrthoDB" id="3366823at2759"/>
<feature type="compositionally biased region" description="Acidic residues" evidence="3">
    <location>
        <begin position="426"/>
        <end position="435"/>
    </location>
</feature>
<feature type="compositionally biased region" description="Acidic residues" evidence="3">
    <location>
        <begin position="184"/>
        <end position="193"/>
    </location>
</feature>
<sequence length="525" mass="57945">MDNSQFRNLLNSGQKSQASPDGSKASGFKKPALGSRARSSIPMTPRVLAGFNAANDFSRQVAEHQRSADGQPPVKKFRSSAAPKGTKLGSGYQDRTLARKSDDGSEESQDDKEKRFKALEEMYKLQQIDQVTFDRLKAELGVGGTLESTHMVKGLDWKLLERVRKGEDLNQAPSTEKDTKSEAPEVDIEDELDQALAKEIDVTKPAQRRADDHDDSETTTGAQPTTRDEILRRLKESRGAKRDTPSEPAPALGGKFKKLVSEKKSNKKKFVESINGRRREVLVITNKDGTTKRKTRWLDDEAVRGEANDGRPLGMEIPAEILARQKAMEAEEAAAEDDNDDIFGGVAEYDPLAGINDDSDESEAPVEKSETTKPESRTDTGQSRNYFGQTSQKDEGADDRTNPIMKDPTLLAALKRAAGLRRQDEAGMDGDESAEADNVNQEAKHQKFLARLKEQDRADAADLDLGFGESRFGDEDEEDGAIWEGDEGGEQTKKSGRKRGSKKRKGDKDSVADVMRVLEGRNKDK</sequence>
<feature type="compositionally biased region" description="Acidic residues" evidence="3">
    <location>
        <begin position="474"/>
        <end position="489"/>
    </location>
</feature>
<evidence type="ECO:0000313" key="6">
    <source>
        <dbReference type="Proteomes" id="UP000288859"/>
    </source>
</evidence>
<organism evidence="5 6">
    <name type="scientific">Exophiala mesophila</name>
    <name type="common">Black yeast-like fungus</name>
    <dbReference type="NCBI Taxonomy" id="212818"/>
    <lineage>
        <taxon>Eukaryota</taxon>
        <taxon>Fungi</taxon>
        <taxon>Dikarya</taxon>
        <taxon>Ascomycota</taxon>
        <taxon>Pezizomycotina</taxon>
        <taxon>Eurotiomycetes</taxon>
        <taxon>Chaetothyriomycetidae</taxon>
        <taxon>Chaetothyriales</taxon>
        <taxon>Herpotrichiellaceae</taxon>
        <taxon>Exophiala</taxon>
    </lineage>
</organism>
<dbReference type="InterPro" id="IPR012916">
    <property type="entry name" value="RED_N"/>
</dbReference>
<feature type="compositionally biased region" description="Polar residues" evidence="3">
    <location>
        <begin position="1"/>
        <end position="20"/>
    </location>
</feature>
<dbReference type="PANTHER" id="PTHR12765">
    <property type="entry name" value="RED PROTEIN IK FACTOR CYTOKINE IK"/>
    <property type="match status" value="1"/>
</dbReference>
<dbReference type="AlphaFoldDB" id="A0A438MWR7"/>
<feature type="compositionally biased region" description="Basic residues" evidence="3">
    <location>
        <begin position="494"/>
        <end position="505"/>
    </location>
</feature>
<evidence type="ECO:0000256" key="1">
    <source>
        <dbReference type="ARBA" id="ARBA00004123"/>
    </source>
</evidence>
<proteinExistence type="predicted"/>
<evidence type="ECO:0000313" key="5">
    <source>
        <dbReference type="EMBL" id="RVX67372.1"/>
    </source>
</evidence>
<feature type="compositionally biased region" description="Polar residues" evidence="3">
    <location>
        <begin position="379"/>
        <end position="391"/>
    </location>
</feature>
<feature type="domain" description="RED-like N-terminal" evidence="4">
    <location>
        <begin position="82"/>
        <end position="203"/>
    </location>
</feature>
<feature type="compositionally biased region" description="Acidic residues" evidence="3">
    <location>
        <begin position="330"/>
        <end position="341"/>
    </location>
</feature>
<feature type="compositionally biased region" description="Basic and acidic residues" evidence="3">
    <location>
        <begin position="451"/>
        <end position="460"/>
    </location>
</feature>
<feature type="region of interest" description="Disordered" evidence="3">
    <location>
        <begin position="1"/>
        <end position="44"/>
    </location>
</feature>
<feature type="compositionally biased region" description="Basic and acidic residues" evidence="3">
    <location>
        <begin position="392"/>
        <end position="401"/>
    </location>
</feature>
<feature type="compositionally biased region" description="Basic and acidic residues" evidence="3">
    <location>
        <begin position="196"/>
        <end position="212"/>
    </location>
</feature>
<name>A0A438MWR7_EXOME</name>
<feature type="region of interest" description="Disordered" evidence="3">
    <location>
        <begin position="326"/>
        <end position="525"/>
    </location>
</feature>
<dbReference type="InterPro" id="IPR039896">
    <property type="entry name" value="Red-like"/>
</dbReference>
<protein>
    <recommendedName>
        <fullName evidence="4">RED-like N-terminal domain-containing protein</fullName>
    </recommendedName>
</protein>
<keyword evidence="2" id="KW-0539">Nucleus</keyword>
<feature type="region of interest" description="Disordered" evidence="3">
    <location>
        <begin position="166"/>
        <end position="255"/>
    </location>
</feature>
<gene>
    <name evidence="5" type="ORF">B0A52_09153</name>
</gene>
<feature type="compositionally biased region" description="Basic and acidic residues" evidence="3">
    <location>
        <begin position="506"/>
        <end position="525"/>
    </location>
</feature>
<reference evidence="5 6" key="1">
    <citation type="submission" date="2017-03" db="EMBL/GenBank/DDBJ databases">
        <title>Genomes of endolithic fungi from Antarctica.</title>
        <authorList>
            <person name="Coleine C."/>
            <person name="Masonjones S."/>
            <person name="Stajich J.E."/>
        </authorList>
    </citation>
    <scope>NUCLEOTIDE SEQUENCE [LARGE SCALE GENOMIC DNA]</scope>
    <source>
        <strain evidence="5 6">CCFEE 6314</strain>
    </source>
</reference>
<evidence type="ECO:0000256" key="3">
    <source>
        <dbReference type="SAM" id="MobiDB-lite"/>
    </source>
</evidence>
<accession>A0A438MWR7</accession>
<comment type="subcellular location">
    <subcellularLocation>
        <location evidence="1">Nucleus</location>
    </subcellularLocation>
</comment>